<dbReference type="AlphaFoldDB" id="A0A6G4TUL5"/>
<dbReference type="InterPro" id="IPR017517">
    <property type="entry name" value="Maleyloyr_isom"/>
</dbReference>
<name>A0A6G4TUL5_9ACTN</name>
<keyword evidence="2" id="KW-1185">Reference proteome</keyword>
<dbReference type="Proteomes" id="UP000481583">
    <property type="component" value="Unassembled WGS sequence"/>
</dbReference>
<evidence type="ECO:0000313" key="2">
    <source>
        <dbReference type="Proteomes" id="UP000481583"/>
    </source>
</evidence>
<dbReference type="SUPFAM" id="SSF109854">
    <property type="entry name" value="DinB/YfiT-like putative metalloenzymes"/>
    <property type="match status" value="1"/>
</dbReference>
<dbReference type="NCBIfam" id="TIGR03086">
    <property type="entry name" value="TIGR03086 family metal-binding protein"/>
    <property type="match status" value="1"/>
</dbReference>
<dbReference type="RefSeq" id="WP_165233596.1">
    <property type="nucleotide sequence ID" value="NZ_JAAKZV010000019.1"/>
</dbReference>
<sequence length="193" mass="21014">MKNDIYPHMQAAAAEASRIARGVDPTLPMTTPTHCPEWDLGALLNHWILYSSHGLEHRALRKQLPEDLTKRDFAAEPGWAGAYAAQLDRAVAAWADPAAWEGEVDTGFAKMDASVIAALVVKELAVHGWDVARVTGQELRLPEATGEFILGVVAEHAEIYRQYDGFAEPVPVADDAPALERALALSGRDPRGR</sequence>
<dbReference type="InterPro" id="IPR034660">
    <property type="entry name" value="DinB/YfiT-like"/>
</dbReference>
<organism evidence="1 2">
    <name type="scientific">Streptomyces coryli</name>
    <dbReference type="NCBI Taxonomy" id="1128680"/>
    <lineage>
        <taxon>Bacteria</taxon>
        <taxon>Bacillati</taxon>
        <taxon>Actinomycetota</taxon>
        <taxon>Actinomycetes</taxon>
        <taxon>Kitasatosporales</taxon>
        <taxon>Streptomycetaceae</taxon>
        <taxon>Streptomyces</taxon>
    </lineage>
</organism>
<protein>
    <submittedName>
        <fullName evidence="1">TIGR03086 family protein</fullName>
    </submittedName>
</protein>
<comment type="caution">
    <text evidence="1">The sequence shown here is derived from an EMBL/GenBank/DDBJ whole genome shotgun (WGS) entry which is preliminary data.</text>
</comment>
<accession>A0A6G4TUL5</accession>
<dbReference type="NCBIfam" id="TIGR03083">
    <property type="entry name" value="maleylpyruvate isomerase family mycothiol-dependent enzyme"/>
    <property type="match status" value="1"/>
</dbReference>
<reference evidence="1 2" key="1">
    <citation type="submission" date="2020-02" db="EMBL/GenBank/DDBJ databases">
        <title>Whole-genome analyses of novel actinobacteria.</title>
        <authorList>
            <person name="Sahin N."/>
        </authorList>
    </citation>
    <scope>NUCLEOTIDE SEQUENCE [LARGE SCALE GENOMIC DNA]</scope>
    <source>
        <strain evidence="1 2">A7024</strain>
    </source>
</reference>
<dbReference type="EMBL" id="JAAKZV010000019">
    <property type="protein sequence ID" value="NGN63709.1"/>
    <property type="molecule type" value="Genomic_DNA"/>
</dbReference>
<gene>
    <name evidence="1" type="ORF">G5C51_07275</name>
</gene>
<evidence type="ECO:0000313" key="1">
    <source>
        <dbReference type="EMBL" id="NGN63709.1"/>
    </source>
</evidence>
<dbReference type="InterPro" id="IPR017520">
    <property type="entry name" value="CHP03086"/>
</dbReference>
<proteinExistence type="predicted"/>